<reference evidence="2 3" key="1">
    <citation type="submission" date="2024-01" db="EMBL/GenBank/DDBJ databases">
        <title>The genomes of 5 underutilized Papilionoideae crops provide insights into root nodulation and disease resistanc.</title>
        <authorList>
            <person name="Yuan L."/>
        </authorList>
    </citation>
    <scope>NUCLEOTIDE SEQUENCE [LARGE SCALE GENOMIC DNA]</scope>
    <source>
        <strain evidence="2">ZHUSHIDOU_FW_LH</strain>
        <tissue evidence="2">Leaf</tissue>
    </source>
</reference>
<comment type="caution">
    <text evidence="2">The sequence shown here is derived from an EMBL/GenBank/DDBJ whole genome shotgun (WGS) entry which is preliminary data.</text>
</comment>
<keyword evidence="3" id="KW-1185">Reference proteome</keyword>
<dbReference type="EMBL" id="JAYWIO010000003">
    <property type="protein sequence ID" value="KAK7273460.1"/>
    <property type="molecule type" value="Genomic_DNA"/>
</dbReference>
<dbReference type="Proteomes" id="UP001372338">
    <property type="component" value="Unassembled WGS sequence"/>
</dbReference>
<feature type="region of interest" description="Disordered" evidence="1">
    <location>
        <begin position="1"/>
        <end position="20"/>
    </location>
</feature>
<dbReference type="InterPro" id="IPR008586">
    <property type="entry name" value="DUF868_pln"/>
</dbReference>
<dbReference type="Pfam" id="PF05910">
    <property type="entry name" value="DUF868"/>
    <property type="match status" value="1"/>
</dbReference>
<sequence>MAFHFSFGSQPVANSDQGSPVVERISEEPFPSKTTQSTVTCIYQANVAGSWRNVSVLWCKNLMSHTLHLNVDSVGGEFQFTCKIDVKPWYFWNKKGYKAFEVDGGQQVEVYWDLRSARFSGSPEPSSDYYVALVSDEEVVLLLGDYKKKAYKRTKMRQSLGEAVLLVKRENVFAKKSFSTMARFDDKRRASDVVVESSTSGPKDPEMWISIDGIVLVHVKNLQWKFRGNQTVMVNKQPVQVFWDVHDWLFSVSGSGPGLFIFKPRPTETESEKEERFYEVCESDDGSSGYYSTKSYAPPLESCLVLYAYKLE</sequence>
<evidence type="ECO:0000313" key="2">
    <source>
        <dbReference type="EMBL" id="KAK7273460.1"/>
    </source>
</evidence>
<accession>A0AAN9IDU1</accession>
<name>A0AAN9IDU1_CROPI</name>
<evidence type="ECO:0000256" key="1">
    <source>
        <dbReference type="SAM" id="MobiDB-lite"/>
    </source>
</evidence>
<organism evidence="2 3">
    <name type="scientific">Crotalaria pallida</name>
    <name type="common">Smooth rattlebox</name>
    <name type="synonym">Crotalaria striata</name>
    <dbReference type="NCBI Taxonomy" id="3830"/>
    <lineage>
        <taxon>Eukaryota</taxon>
        <taxon>Viridiplantae</taxon>
        <taxon>Streptophyta</taxon>
        <taxon>Embryophyta</taxon>
        <taxon>Tracheophyta</taxon>
        <taxon>Spermatophyta</taxon>
        <taxon>Magnoliopsida</taxon>
        <taxon>eudicotyledons</taxon>
        <taxon>Gunneridae</taxon>
        <taxon>Pentapetalae</taxon>
        <taxon>rosids</taxon>
        <taxon>fabids</taxon>
        <taxon>Fabales</taxon>
        <taxon>Fabaceae</taxon>
        <taxon>Papilionoideae</taxon>
        <taxon>50 kb inversion clade</taxon>
        <taxon>genistoids sensu lato</taxon>
        <taxon>core genistoids</taxon>
        <taxon>Crotalarieae</taxon>
        <taxon>Crotalaria</taxon>
    </lineage>
</organism>
<proteinExistence type="predicted"/>
<dbReference type="AlphaFoldDB" id="A0AAN9IDU1"/>
<dbReference type="PANTHER" id="PTHR31972">
    <property type="entry name" value="EXPRESSED PROTEIN"/>
    <property type="match status" value="1"/>
</dbReference>
<gene>
    <name evidence="2" type="ORF">RIF29_14510</name>
</gene>
<feature type="compositionally biased region" description="Polar residues" evidence="1">
    <location>
        <begin position="7"/>
        <end position="18"/>
    </location>
</feature>
<protein>
    <submittedName>
        <fullName evidence="2">Uncharacterized protein</fullName>
    </submittedName>
</protein>
<dbReference type="PANTHER" id="PTHR31972:SF80">
    <property type="entry name" value="DUF868 FAMILY PROTEIN"/>
    <property type="match status" value="1"/>
</dbReference>
<evidence type="ECO:0000313" key="3">
    <source>
        <dbReference type="Proteomes" id="UP001372338"/>
    </source>
</evidence>